<dbReference type="Proteomes" id="UP001260872">
    <property type="component" value="Unassembled WGS sequence"/>
</dbReference>
<keyword evidence="1" id="KW-0812">Transmembrane</keyword>
<evidence type="ECO:0000256" key="1">
    <source>
        <dbReference type="SAM" id="Phobius"/>
    </source>
</evidence>
<keyword evidence="3" id="KW-1185">Reference proteome</keyword>
<feature type="transmembrane region" description="Helical" evidence="1">
    <location>
        <begin position="86"/>
        <end position="107"/>
    </location>
</feature>
<evidence type="ECO:0008006" key="4">
    <source>
        <dbReference type="Google" id="ProtNLM"/>
    </source>
</evidence>
<protein>
    <recommendedName>
        <fullName evidence="4">Integral membrane protein</fullName>
    </recommendedName>
</protein>
<proteinExistence type="predicted"/>
<dbReference type="RefSeq" id="WP_310536498.1">
    <property type="nucleotide sequence ID" value="NZ_BAAAOC010000024.1"/>
</dbReference>
<gene>
    <name evidence="2" type="ORF">RH857_03035</name>
</gene>
<keyword evidence="1" id="KW-0472">Membrane</keyword>
<feature type="transmembrane region" description="Helical" evidence="1">
    <location>
        <begin position="58"/>
        <end position="80"/>
    </location>
</feature>
<keyword evidence="1" id="KW-1133">Transmembrane helix</keyword>
<comment type="caution">
    <text evidence="2">The sequence shown here is derived from an EMBL/GenBank/DDBJ whole genome shotgun (WGS) entry which is preliminary data.</text>
</comment>
<organism evidence="2 3">
    <name type="scientific">Nesterenkonia flava</name>
    <dbReference type="NCBI Taxonomy" id="469799"/>
    <lineage>
        <taxon>Bacteria</taxon>
        <taxon>Bacillati</taxon>
        <taxon>Actinomycetota</taxon>
        <taxon>Actinomycetes</taxon>
        <taxon>Micrococcales</taxon>
        <taxon>Micrococcaceae</taxon>
        <taxon>Nesterenkonia</taxon>
    </lineage>
</organism>
<evidence type="ECO:0000313" key="3">
    <source>
        <dbReference type="Proteomes" id="UP001260872"/>
    </source>
</evidence>
<reference evidence="3" key="1">
    <citation type="submission" date="2023-07" db="EMBL/GenBank/DDBJ databases">
        <title>Description of three actinobacteria isolated from air of manufacturing shop in a pharmaceutical factory.</title>
        <authorList>
            <person name="Zhang D.-F."/>
        </authorList>
    </citation>
    <scope>NUCLEOTIDE SEQUENCE [LARGE SCALE GENOMIC DNA]</scope>
    <source>
        <strain evidence="3">CCTCC AB 207010</strain>
    </source>
</reference>
<sequence>MTTQDEAFPARQRVVGPQIAPTAEEALLDPRRGHLRDSAGTAAQDAGVQELISAKLRLAATIASGFFGLAVLIYVAMVAVPGEGPLHWALPGLVLYPVILAAGGFYLRRILRYDRAYHRRVRGGSKL</sequence>
<name>A0ABU1FR41_9MICC</name>
<dbReference type="EMBL" id="JAVKGT010000005">
    <property type="protein sequence ID" value="MDR5711114.1"/>
    <property type="molecule type" value="Genomic_DNA"/>
</dbReference>
<evidence type="ECO:0000313" key="2">
    <source>
        <dbReference type="EMBL" id="MDR5711114.1"/>
    </source>
</evidence>
<accession>A0ABU1FR41</accession>